<name>A0A4Y2C8X0_ARAVE</name>
<proteinExistence type="predicted"/>
<evidence type="ECO:0000313" key="1">
    <source>
        <dbReference type="EMBL" id="GBM00892.1"/>
    </source>
</evidence>
<evidence type="ECO:0000313" key="2">
    <source>
        <dbReference type="Proteomes" id="UP000499080"/>
    </source>
</evidence>
<comment type="caution">
    <text evidence="1">The sequence shown here is derived from an EMBL/GenBank/DDBJ whole genome shotgun (WGS) entry which is preliminary data.</text>
</comment>
<accession>A0A4Y2C8X0</accession>
<dbReference type="OrthoDB" id="6466423at2759"/>
<dbReference type="EMBL" id="BGPR01000162">
    <property type="protein sequence ID" value="GBM00892.1"/>
    <property type="molecule type" value="Genomic_DNA"/>
</dbReference>
<sequence length="137" mass="14939">MTAEEPVLDELGLVLRIIILLENEATTKRIACIRTRGVLKDVFILKLIHDSLNPPQGTHAKARDASPNHGISTPHASLLESSTWGRNECLRDNESTLSHPYQTTCICFHHSKGHLPTLSWSSPCAPSLIPPAPCGSS</sequence>
<reference evidence="1 2" key="1">
    <citation type="journal article" date="2019" name="Sci. Rep.">
        <title>Orb-weaving spider Araneus ventricosus genome elucidates the spidroin gene catalogue.</title>
        <authorList>
            <person name="Kono N."/>
            <person name="Nakamura H."/>
            <person name="Ohtoshi R."/>
            <person name="Moran D.A.P."/>
            <person name="Shinohara A."/>
            <person name="Yoshida Y."/>
            <person name="Fujiwara M."/>
            <person name="Mori M."/>
            <person name="Tomita M."/>
            <person name="Arakawa K."/>
        </authorList>
    </citation>
    <scope>NUCLEOTIDE SEQUENCE [LARGE SCALE GENOMIC DNA]</scope>
</reference>
<dbReference type="AlphaFoldDB" id="A0A4Y2C8X0"/>
<organism evidence="1 2">
    <name type="scientific">Araneus ventricosus</name>
    <name type="common">Orbweaver spider</name>
    <name type="synonym">Epeira ventricosa</name>
    <dbReference type="NCBI Taxonomy" id="182803"/>
    <lineage>
        <taxon>Eukaryota</taxon>
        <taxon>Metazoa</taxon>
        <taxon>Ecdysozoa</taxon>
        <taxon>Arthropoda</taxon>
        <taxon>Chelicerata</taxon>
        <taxon>Arachnida</taxon>
        <taxon>Araneae</taxon>
        <taxon>Araneomorphae</taxon>
        <taxon>Entelegynae</taxon>
        <taxon>Araneoidea</taxon>
        <taxon>Araneidae</taxon>
        <taxon>Araneus</taxon>
    </lineage>
</organism>
<gene>
    <name evidence="1" type="ORF">AVEN_151356_1</name>
</gene>
<dbReference type="Proteomes" id="UP000499080">
    <property type="component" value="Unassembled WGS sequence"/>
</dbReference>
<protein>
    <submittedName>
        <fullName evidence="1">Uncharacterized protein</fullName>
    </submittedName>
</protein>
<keyword evidence="2" id="KW-1185">Reference proteome</keyword>